<sequence>MAKKASSSSSVLQQPLTANNLSSQSTSTIAHVQEMKEFPSLEGRPLPTVHVNNASLGEIKLALDEAVKKIISTEHQFTQSHTHTDVRLALGWTSVLIAAGTMGYGYKFGFEQTKGMTMLGVFCYAVLAVMQVAYGYYVEGQKIYVGKRKSLSKRIETETLQVTSTNLPSASSRQSSTYTPPRYSLTLLYRRSTNANKSLLRLTTESSAVDIGKLVDEDGGIEEERVKDWVGAVMSKAVGNGGAGVEEEDGKRK</sequence>
<evidence type="ECO:0000256" key="8">
    <source>
        <dbReference type="ARBA" id="ARBA00045608"/>
    </source>
</evidence>
<keyword evidence="12" id="KW-1185">Reference proteome</keyword>
<dbReference type="PANTHER" id="PTHR13085:SF0">
    <property type="entry name" value="SIGNAL PEPTIDASE COMPLEX SUBUNIT 2"/>
    <property type="match status" value="1"/>
</dbReference>
<dbReference type="AlphaFoldDB" id="A0A8K0JFM5"/>
<comment type="subcellular location">
    <subcellularLocation>
        <location evidence="1">Endoplasmic reticulum membrane</location>
        <topology evidence="1">Multi-pass membrane protein</topology>
    </subcellularLocation>
</comment>
<evidence type="ECO:0000313" key="11">
    <source>
        <dbReference type="EMBL" id="KAG7528531.1"/>
    </source>
</evidence>
<dbReference type="EMBL" id="JABELV010000178">
    <property type="protein sequence ID" value="KAG7528531.1"/>
    <property type="molecule type" value="Genomic_DNA"/>
</dbReference>
<comment type="function">
    <text evidence="8">Component of the signal peptidase complex (SPC) which catalyzes the cleavage of N-terminal signal sequences from nascent proteins as they are translocated into the lumen of the endoplasmic reticulum. Enhances the enzymatic activity of SPC and facilitates the interactions between different components of the translocation site.</text>
</comment>
<reference evidence="11" key="1">
    <citation type="submission" date="2020-04" db="EMBL/GenBank/DDBJ databases">
        <title>Analysis of mating type loci in Filobasidium floriforme.</title>
        <authorList>
            <person name="Nowrousian M."/>
        </authorList>
    </citation>
    <scope>NUCLEOTIDE SEQUENCE</scope>
    <source>
        <strain evidence="11">CBS 6242</strain>
    </source>
</reference>
<comment type="caution">
    <text evidence="11">The sequence shown here is derived from an EMBL/GenBank/DDBJ whole genome shotgun (WGS) entry which is preliminary data.</text>
</comment>
<dbReference type="Proteomes" id="UP000812966">
    <property type="component" value="Unassembled WGS sequence"/>
</dbReference>
<evidence type="ECO:0000256" key="9">
    <source>
        <dbReference type="SAM" id="MobiDB-lite"/>
    </source>
</evidence>
<evidence type="ECO:0000256" key="10">
    <source>
        <dbReference type="SAM" id="Phobius"/>
    </source>
</evidence>
<keyword evidence="7 10" id="KW-0472">Membrane</keyword>
<keyword evidence="6 10" id="KW-1133">Transmembrane helix</keyword>
<organism evidence="11 12">
    <name type="scientific">Filobasidium floriforme</name>
    <dbReference type="NCBI Taxonomy" id="5210"/>
    <lineage>
        <taxon>Eukaryota</taxon>
        <taxon>Fungi</taxon>
        <taxon>Dikarya</taxon>
        <taxon>Basidiomycota</taxon>
        <taxon>Agaricomycotina</taxon>
        <taxon>Tremellomycetes</taxon>
        <taxon>Filobasidiales</taxon>
        <taxon>Filobasidiaceae</taxon>
        <taxon>Filobasidium</taxon>
    </lineage>
</organism>
<keyword evidence="4 10" id="KW-0812">Transmembrane</keyword>
<evidence type="ECO:0000313" key="12">
    <source>
        <dbReference type="Proteomes" id="UP000812966"/>
    </source>
</evidence>
<gene>
    <name evidence="11" type="ORF">FFLO_06087</name>
</gene>
<dbReference type="OrthoDB" id="29558at2759"/>
<evidence type="ECO:0000256" key="4">
    <source>
        <dbReference type="ARBA" id="ARBA00022692"/>
    </source>
</evidence>
<evidence type="ECO:0000256" key="3">
    <source>
        <dbReference type="ARBA" id="ARBA00017057"/>
    </source>
</evidence>
<proteinExistence type="inferred from homology"/>
<keyword evidence="5" id="KW-0256">Endoplasmic reticulum</keyword>
<dbReference type="GO" id="GO:0005787">
    <property type="term" value="C:signal peptidase complex"/>
    <property type="evidence" value="ECO:0007669"/>
    <property type="project" value="InterPro"/>
</dbReference>
<dbReference type="Pfam" id="PF06703">
    <property type="entry name" value="SPC25"/>
    <property type="match status" value="1"/>
</dbReference>
<dbReference type="GO" id="GO:0045047">
    <property type="term" value="P:protein targeting to ER"/>
    <property type="evidence" value="ECO:0007669"/>
    <property type="project" value="TreeGrafter"/>
</dbReference>
<feature type="region of interest" description="Disordered" evidence="9">
    <location>
        <begin position="1"/>
        <end position="24"/>
    </location>
</feature>
<evidence type="ECO:0000256" key="2">
    <source>
        <dbReference type="ARBA" id="ARBA00007324"/>
    </source>
</evidence>
<name>A0A8K0JFM5_9TREE</name>
<dbReference type="GO" id="GO:0006465">
    <property type="term" value="P:signal peptide processing"/>
    <property type="evidence" value="ECO:0007669"/>
    <property type="project" value="InterPro"/>
</dbReference>
<dbReference type="InterPro" id="IPR009582">
    <property type="entry name" value="Spc2/SPCS2"/>
</dbReference>
<evidence type="ECO:0000256" key="1">
    <source>
        <dbReference type="ARBA" id="ARBA00004477"/>
    </source>
</evidence>
<evidence type="ECO:0000256" key="6">
    <source>
        <dbReference type="ARBA" id="ARBA00022989"/>
    </source>
</evidence>
<comment type="similarity">
    <text evidence="2">Belongs to the SPCS2 family.</text>
</comment>
<dbReference type="PANTHER" id="PTHR13085">
    <property type="entry name" value="MICROSOMAL SIGNAL PEPTIDASE 25 KDA SUBUNIT"/>
    <property type="match status" value="1"/>
</dbReference>
<accession>A0A8K0JFM5</accession>
<evidence type="ECO:0000256" key="7">
    <source>
        <dbReference type="ARBA" id="ARBA00023136"/>
    </source>
</evidence>
<feature type="transmembrane region" description="Helical" evidence="10">
    <location>
        <begin position="88"/>
        <end position="106"/>
    </location>
</feature>
<evidence type="ECO:0000256" key="5">
    <source>
        <dbReference type="ARBA" id="ARBA00022824"/>
    </source>
</evidence>
<protein>
    <recommendedName>
        <fullName evidence="3">Signal peptidase complex subunit 2</fullName>
    </recommendedName>
</protein>
<feature type="transmembrane region" description="Helical" evidence="10">
    <location>
        <begin position="118"/>
        <end position="138"/>
    </location>
</feature>